<accession>A0A552UAW9</accession>
<comment type="caution">
    <text evidence="1">The sequence shown here is derived from an EMBL/GenBank/DDBJ whole genome shotgun (WGS) entry which is preliminary data.</text>
</comment>
<dbReference type="Proteomes" id="UP000317894">
    <property type="component" value="Unassembled WGS sequence"/>
</dbReference>
<protein>
    <submittedName>
        <fullName evidence="1">Uncharacterized protein</fullName>
    </submittedName>
</protein>
<dbReference type="OrthoDB" id="5465318at2"/>
<evidence type="ECO:0000313" key="1">
    <source>
        <dbReference type="EMBL" id="TRW15355.1"/>
    </source>
</evidence>
<organism evidence="1 2">
    <name type="scientific">Glacieibacterium frigidum</name>
    <dbReference type="NCBI Taxonomy" id="2593303"/>
    <lineage>
        <taxon>Bacteria</taxon>
        <taxon>Pseudomonadati</taxon>
        <taxon>Pseudomonadota</taxon>
        <taxon>Alphaproteobacteria</taxon>
        <taxon>Sphingomonadales</taxon>
        <taxon>Sphingosinicellaceae</taxon>
        <taxon>Glacieibacterium</taxon>
    </lineage>
</organism>
<reference evidence="1 2" key="1">
    <citation type="submission" date="2019-07" db="EMBL/GenBank/DDBJ databases">
        <title>Novel species isolated from glacier.</title>
        <authorList>
            <person name="Liu Q."/>
            <person name="Xin Y.-H."/>
        </authorList>
    </citation>
    <scope>NUCLEOTIDE SEQUENCE [LARGE SCALE GENOMIC DNA]</scope>
    <source>
        <strain evidence="1 2">LB1R16</strain>
    </source>
</reference>
<evidence type="ECO:0000313" key="2">
    <source>
        <dbReference type="Proteomes" id="UP000317894"/>
    </source>
</evidence>
<dbReference type="AlphaFoldDB" id="A0A552UAW9"/>
<gene>
    <name evidence="1" type="ORF">FMM06_15930</name>
</gene>
<keyword evidence="2" id="KW-1185">Reference proteome</keyword>
<sequence length="121" mass="13519">MSVTRYQRQVEEWLVACFPATVARDRNERTHRFLEEALELAQANGCTREQAGALVDYVYGRPEGRPELEVGGVMVTLASLCSASGIDMQDAGDAELRRNWERIDTIRQKQASKPPGSPLPE</sequence>
<name>A0A552UAW9_9SPHN</name>
<proteinExistence type="predicted"/>
<dbReference type="EMBL" id="VJWA01000002">
    <property type="protein sequence ID" value="TRW15355.1"/>
    <property type="molecule type" value="Genomic_DNA"/>
</dbReference>